<evidence type="ECO:0000313" key="3">
    <source>
        <dbReference type="Proteomes" id="UP001152803"/>
    </source>
</evidence>
<dbReference type="AlphaFoldDB" id="A0A9Q1DWN1"/>
<reference evidence="2" key="1">
    <citation type="journal article" date="2023" name="Science">
        <title>Genome structures resolve the early diversification of teleost fishes.</title>
        <authorList>
            <person name="Parey E."/>
            <person name="Louis A."/>
            <person name="Montfort J."/>
            <person name="Bouchez O."/>
            <person name="Roques C."/>
            <person name="Iampietro C."/>
            <person name="Lluch J."/>
            <person name="Castinel A."/>
            <person name="Donnadieu C."/>
            <person name="Desvignes T."/>
            <person name="Floi Bucao C."/>
            <person name="Jouanno E."/>
            <person name="Wen M."/>
            <person name="Mejri S."/>
            <person name="Dirks R."/>
            <person name="Jansen H."/>
            <person name="Henkel C."/>
            <person name="Chen W.J."/>
            <person name="Zahm M."/>
            <person name="Cabau C."/>
            <person name="Klopp C."/>
            <person name="Thompson A.W."/>
            <person name="Robinson-Rechavi M."/>
            <person name="Braasch I."/>
            <person name="Lecointre G."/>
            <person name="Bobe J."/>
            <person name="Postlethwait J.H."/>
            <person name="Berthelot C."/>
            <person name="Roest Crollius H."/>
            <person name="Guiguen Y."/>
        </authorList>
    </citation>
    <scope>NUCLEOTIDE SEQUENCE</scope>
    <source>
        <strain evidence="2">Concon-B</strain>
    </source>
</reference>
<organism evidence="2 3">
    <name type="scientific">Conger conger</name>
    <name type="common">Conger eel</name>
    <name type="synonym">Muraena conger</name>
    <dbReference type="NCBI Taxonomy" id="82655"/>
    <lineage>
        <taxon>Eukaryota</taxon>
        <taxon>Metazoa</taxon>
        <taxon>Chordata</taxon>
        <taxon>Craniata</taxon>
        <taxon>Vertebrata</taxon>
        <taxon>Euteleostomi</taxon>
        <taxon>Actinopterygii</taxon>
        <taxon>Neopterygii</taxon>
        <taxon>Teleostei</taxon>
        <taxon>Anguilliformes</taxon>
        <taxon>Congridae</taxon>
        <taxon>Conger</taxon>
    </lineage>
</organism>
<dbReference type="OrthoDB" id="9901503at2759"/>
<dbReference type="PANTHER" id="PTHR41693">
    <property type="entry name" value="HEME-BINDING PROTEIN 1"/>
    <property type="match status" value="1"/>
</dbReference>
<dbReference type="Proteomes" id="UP001152803">
    <property type="component" value="Unassembled WGS sequence"/>
</dbReference>
<gene>
    <name evidence="2" type="ORF">COCON_G00020010</name>
</gene>
<dbReference type="EMBL" id="JAFJMO010000002">
    <property type="protein sequence ID" value="KAJ8283151.1"/>
    <property type="molecule type" value="Genomic_DNA"/>
</dbReference>
<protein>
    <submittedName>
        <fullName evidence="2">Uncharacterized protein</fullName>
    </submittedName>
</protein>
<accession>A0A9Q1DWN1</accession>
<feature type="region of interest" description="Disordered" evidence="1">
    <location>
        <begin position="97"/>
        <end position="142"/>
    </location>
</feature>
<dbReference type="PANTHER" id="PTHR41693:SF2">
    <property type="entry name" value="BIOGENESIS OF LYSOSOME-RELATED ORGANELLES COMPLEX 1 SUBUNIT 2"/>
    <property type="match status" value="1"/>
</dbReference>
<evidence type="ECO:0000313" key="2">
    <source>
        <dbReference type="EMBL" id="KAJ8283151.1"/>
    </source>
</evidence>
<feature type="compositionally biased region" description="Basic residues" evidence="1">
    <location>
        <begin position="128"/>
        <end position="142"/>
    </location>
</feature>
<proteinExistence type="predicted"/>
<sequence>MLALCSAQKERRQQSAEWDHRQEVKGNTKACANLTMVLDNWKFAITSQVKDLLLNDHRTDSAPVRAPGDLYQEFNSLKDRLAELTTRFDGVEVFVEDKRGFRGPKPSRAEHPAPPSQDPAEGATEQGRRKKVIRKRPKSPPA</sequence>
<evidence type="ECO:0000256" key="1">
    <source>
        <dbReference type="SAM" id="MobiDB-lite"/>
    </source>
</evidence>
<name>A0A9Q1DWN1_CONCO</name>
<comment type="caution">
    <text evidence="2">The sequence shown here is derived from an EMBL/GenBank/DDBJ whole genome shotgun (WGS) entry which is preliminary data.</text>
</comment>
<keyword evidence="3" id="KW-1185">Reference proteome</keyword>